<feature type="transmembrane region" description="Helical" evidence="1">
    <location>
        <begin position="277"/>
        <end position="298"/>
    </location>
</feature>
<comment type="caution">
    <text evidence="2">The sequence shown here is derived from an EMBL/GenBank/DDBJ whole genome shotgun (WGS) entry which is preliminary data.</text>
</comment>
<accession>A0ABW3TVH6</accession>
<protein>
    <recommendedName>
        <fullName evidence="4">DUF3592 domain-containing protein</fullName>
    </recommendedName>
</protein>
<keyword evidence="3" id="KW-1185">Reference proteome</keyword>
<evidence type="ECO:0008006" key="4">
    <source>
        <dbReference type="Google" id="ProtNLM"/>
    </source>
</evidence>
<evidence type="ECO:0000256" key="1">
    <source>
        <dbReference type="SAM" id="Phobius"/>
    </source>
</evidence>
<dbReference type="EMBL" id="JBHTLT010000011">
    <property type="protein sequence ID" value="MFD1203843.1"/>
    <property type="molecule type" value="Genomic_DNA"/>
</dbReference>
<evidence type="ECO:0000313" key="2">
    <source>
        <dbReference type="EMBL" id="MFD1203843.1"/>
    </source>
</evidence>
<sequence>MKKIWVFLGFLLTSVVITGCTHYFTEEFLYDYPIKDFKKAKGIVLDIRTEKGLYTPPIYYAKVELQNEHASEEIYPQDLRVSKRQVMHAIDGKSISGYTSDGTDFHTLYDVVYNSSMYLLFIFIGLVLLCFTLFLWFSEYKLFDPLFRLLGKLPIFRVEDLFQKIVMLSLIIPFSVYAFFVLINLGQKLNPFNKEIVSGEVISYHHEYNSVHDSYHTLKIGYETPKGSYTTVDKEVSSWTYRKYLPGDNIKIAIPKNNSYNVFLAKLSFLEIVSSFFTLRVFFLCVFFPLYIGFYRLLYR</sequence>
<feature type="transmembrane region" description="Helical" evidence="1">
    <location>
        <begin position="161"/>
        <end position="183"/>
    </location>
</feature>
<feature type="transmembrane region" description="Helical" evidence="1">
    <location>
        <begin position="117"/>
        <end position="140"/>
    </location>
</feature>
<proteinExistence type="predicted"/>
<evidence type="ECO:0000313" key="3">
    <source>
        <dbReference type="Proteomes" id="UP001597231"/>
    </source>
</evidence>
<keyword evidence="1" id="KW-1133">Transmembrane helix</keyword>
<keyword evidence="1" id="KW-0472">Membrane</keyword>
<dbReference type="PROSITE" id="PS51257">
    <property type="entry name" value="PROKAR_LIPOPROTEIN"/>
    <property type="match status" value="1"/>
</dbReference>
<organism evidence="2 3">
    <name type="scientific">Sporosarcina contaminans</name>
    <dbReference type="NCBI Taxonomy" id="633403"/>
    <lineage>
        <taxon>Bacteria</taxon>
        <taxon>Bacillati</taxon>
        <taxon>Bacillota</taxon>
        <taxon>Bacilli</taxon>
        <taxon>Bacillales</taxon>
        <taxon>Caryophanaceae</taxon>
        <taxon>Sporosarcina</taxon>
    </lineage>
</organism>
<name>A0ABW3TVH6_9BACL</name>
<reference evidence="3" key="1">
    <citation type="journal article" date="2019" name="Int. J. Syst. Evol. Microbiol.">
        <title>The Global Catalogue of Microorganisms (GCM) 10K type strain sequencing project: providing services to taxonomists for standard genome sequencing and annotation.</title>
        <authorList>
            <consortium name="The Broad Institute Genomics Platform"/>
            <consortium name="The Broad Institute Genome Sequencing Center for Infectious Disease"/>
            <person name="Wu L."/>
            <person name="Ma J."/>
        </authorList>
    </citation>
    <scope>NUCLEOTIDE SEQUENCE [LARGE SCALE GENOMIC DNA]</scope>
    <source>
        <strain evidence="3">CCUG 53915</strain>
    </source>
</reference>
<dbReference type="RefSeq" id="WP_381479629.1">
    <property type="nucleotide sequence ID" value="NZ_JBHTLT010000011.1"/>
</dbReference>
<dbReference type="Proteomes" id="UP001597231">
    <property type="component" value="Unassembled WGS sequence"/>
</dbReference>
<gene>
    <name evidence="2" type="ORF">ACFQ38_01690</name>
</gene>
<keyword evidence="1" id="KW-0812">Transmembrane</keyword>